<dbReference type="GO" id="GO:0006364">
    <property type="term" value="P:rRNA processing"/>
    <property type="evidence" value="ECO:0007669"/>
    <property type="project" value="InterPro"/>
</dbReference>
<keyword evidence="5" id="KW-1185">Reference proteome</keyword>
<dbReference type="InParanoid" id="H2YX33"/>
<dbReference type="OMA" id="KDYTVMT"/>
<dbReference type="PROSITE" id="PS50833">
    <property type="entry name" value="BRIX"/>
    <property type="match status" value="1"/>
</dbReference>
<dbReference type="InterPro" id="IPR007109">
    <property type="entry name" value="Brix"/>
</dbReference>
<evidence type="ECO:0000313" key="4">
    <source>
        <dbReference type="Ensembl" id="ENSCSAVP00000009894.1"/>
    </source>
</evidence>
<dbReference type="GeneTree" id="ENSGT00530000064158"/>
<accession>H2YX33</accession>
<dbReference type="eggNOG" id="KOG2963">
    <property type="taxonomic scope" value="Eukaryota"/>
</dbReference>
<dbReference type="InterPro" id="IPR045112">
    <property type="entry name" value="PPAN-like"/>
</dbReference>
<dbReference type="GO" id="GO:0000027">
    <property type="term" value="P:ribosomal large subunit assembly"/>
    <property type="evidence" value="ECO:0007669"/>
    <property type="project" value="TreeGrafter"/>
</dbReference>
<dbReference type="HOGENOM" id="CLU_026936_0_0_1"/>
<dbReference type="STRING" id="51511.ENSCSAVP00000009894"/>
<dbReference type="PANTHER" id="PTHR12661">
    <property type="entry name" value="PETER PAN-RELATED"/>
    <property type="match status" value="1"/>
</dbReference>
<organism evidence="4 5">
    <name type="scientific">Ciona savignyi</name>
    <name type="common">Pacific transparent sea squirt</name>
    <dbReference type="NCBI Taxonomy" id="51511"/>
    <lineage>
        <taxon>Eukaryota</taxon>
        <taxon>Metazoa</taxon>
        <taxon>Chordata</taxon>
        <taxon>Tunicata</taxon>
        <taxon>Ascidiacea</taxon>
        <taxon>Phlebobranchia</taxon>
        <taxon>Cionidae</taxon>
        <taxon>Ciona</taxon>
    </lineage>
</organism>
<dbReference type="PANTHER" id="PTHR12661:SF5">
    <property type="entry name" value="SUPPRESSOR OF SWI4 1 HOMOLOG"/>
    <property type="match status" value="1"/>
</dbReference>
<feature type="region of interest" description="Disordered" evidence="2">
    <location>
        <begin position="349"/>
        <end position="453"/>
    </location>
</feature>
<dbReference type="GO" id="GO:0005730">
    <property type="term" value="C:nucleolus"/>
    <property type="evidence" value="ECO:0007669"/>
    <property type="project" value="UniProtKB-SubCell"/>
</dbReference>
<dbReference type="AlphaFoldDB" id="H2YX33"/>
<feature type="domain" description="Brix" evidence="3">
    <location>
        <begin position="27"/>
        <end position="303"/>
    </location>
</feature>
<dbReference type="GO" id="GO:0019843">
    <property type="term" value="F:rRNA binding"/>
    <property type="evidence" value="ECO:0007669"/>
    <property type="project" value="InterPro"/>
</dbReference>
<dbReference type="Pfam" id="PF04427">
    <property type="entry name" value="Brix"/>
    <property type="match status" value="1"/>
</dbReference>
<reference evidence="5" key="1">
    <citation type="submission" date="2003-08" db="EMBL/GenBank/DDBJ databases">
        <authorList>
            <person name="Birren B."/>
            <person name="Nusbaum C."/>
            <person name="Abebe A."/>
            <person name="Abouelleil A."/>
            <person name="Adekoya E."/>
            <person name="Ait-zahra M."/>
            <person name="Allen N."/>
            <person name="Allen T."/>
            <person name="An P."/>
            <person name="Anderson M."/>
            <person name="Anderson S."/>
            <person name="Arachchi H."/>
            <person name="Armbruster J."/>
            <person name="Bachantsang P."/>
            <person name="Baldwin J."/>
            <person name="Barry A."/>
            <person name="Bayul T."/>
            <person name="Blitshsteyn B."/>
            <person name="Bloom T."/>
            <person name="Blye J."/>
            <person name="Boguslavskiy L."/>
            <person name="Borowsky M."/>
            <person name="Boukhgalter B."/>
            <person name="Brunache A."/>
            <person name="Butler J."/>
            <person name="Calixte N."/>
            <person name="Calvo S."/>
            <person name="Camarata J."/>
            <person name="Campo K."/>
            <person name="Chang J."/>
            <person name="Cheshatsang Y."/>
            <person name="Citroen M."/>
            <person name="Collymore A."/>
            <person name="Considine T."/>
            <person name="Cook A."/>
            <person name="Cooke P."/>
            <person name="Corum B."/>
            <person name="Cuomo C."/>
            <person name="David R."/>
            <person name="Dawoe T."/>
            <person name="Degray S."/>
            <person name="Dodge S."/>
            <person name="Dooley K."/>
            <person name="Dorje P."/>
            <person name="Dorjee K."/>
            <person name="Dorris L."/>
            <person name="Duffey N."/>
            <person name="Dupes A."/>
            <person name="Elkins T."/>
            <person name="Engels R."/>
            <person name="Erickson J."/>
            <person name="Farina A."/>
            <person name="Faro S."/>
            <person name="Ferreira P."/>
            <person name="Fischer H."/>
            <person name="Fitzgerald M."/>
            <person name="Foley K."/>
            <person name="Gage D."/>
            <person name="Galagan J."/>
            <person name="Gearin G."/>
            <person name="Gnerre S."/>
            <person name="Gnirke A."/>
            <person name="Goyette A."/>
            <person name="Graham J."/>
            <person name="Grandbois E."/>
            <person name="Gyaltsen K."/>
            <person name="Hafez N."/>
            <person name="Hagopian D."/>
            <person name="Hagos B."/>
            <person name="Hall J."/>
            <person name="Hatcher B."/>
            <person name="Heller A."/>
            <person name="Higgins H."/>
            <person name="Honan T."/>
            <person name="Horn A."/>
            <person name="Houde N."/>
            <person name="Hughes L."/>
            <person name="Hulme W."/>
            <person name="Husby E."/>
            <person name="Iliev I."/>
            <person name="Jaffe D."/>
            <person name="Jones C."/>
            <person name="Kamal M."/>
            <person name="Kamat A."/>
            <person name="Kamvysselis M."/>
            <person name="Karlsson E."/>
            <person name="Kells C."/>
            <person name="Kieu A."/>
            <person name="Kisner P."/>
            <person name="Kodira C."/>
            <person name="Kulbokas E."/>
            <person name="Labutti K."/>
            <person name="Lama D."/>
            <person name="Landers T."/>
            <person name="Leger J."/>
            <person name="Levine S."/>
            <person name="Lewis D."/>
            <person name="Lewis T."/>
            <person name="Lindblad-toh K."/>
            <person name="Liu X."/>
            <person name="Lokyitsang T."/>
            <person name="Lokyitsang Y."/>
            <person name="Lucien O."/>
            <person name="Lui A."/>
            <person name="Ma L.J."/>
            <person name="Mabbitt R."/>
            <person name="Macdonald J."/>
            <person name="Maclean C."/>
            <person name="Major J."/>
            <person name="Manning J."/>
            <person name="Marabella R."/>
            <person name="Maru K."/>
            <person name="Matthews C."/>
            <person name="Mauceli E."/>
            <person name="Mccarthy M."/>
            <person name="Mcdonough S."/>
            <person name="Mcghee T."/>
            <person name="Meldrim J."/>
            <person name="Meneus L."/>
            <person name="Mesirov J."/>
            <person name="Mihalev A."/>
            <person name="Mihova T."/>
            <person name="Mikkelsen T."/>
            <person name="Mlenga V."/>
            <person name="Moru K."/>
            <person name="Mozes J."/>
            <person name="Mulrain L."/>
            <person name="Munson G."/>
            <person name="Naylor J."/>
            <person name="Newes C."/>
            <person name="Nguyen C."/>
            <person name="Nguyen N."/>
            <person name="Nguyen T."/>
            <person name="Nicol R."/>
            <person name="Nielsen C."/>
            <person name="Nizzari M."/>
            <person name="Norbu C."/>
            <person name="Norbu N."/>
            <person name="O'donnell P."/>
            <person name="Okoawo O."/>
            <person name="O'leary S."/>
            <person name="Omotosho B."/>
            <person name="O'neill K."/>
            <person name="Osman S."/>
            <person name="Parker S."/>
            <person name="Perrin D."/>
            <person name="Phunkhang P."/>
            <person name="Piqani B."/>
            <person name="Purcell S."/>
            <person name="Rachupka T."/>
            <person name="Ramasamy U."/>
            <person name="Rameau R."/>
            <person name="Ray V."/>
            <person name="Raymond C."/>
            <person name="Retta R."/>
            <person name="Richardson S."/>
            <person name="Rise C."/>
            <person name="Rodriguez J."/>
            <person name="Rogers J."/>
            <person name="Rogov P."/>
            <person name="Rutman M."/>
            <person name="Schupbach R."/>
            <person name="Seaman C."/>
            <person name="Settipalli S."/>
            <person name="Sharpe T."/>
            <person name="Sheridan J."/>
            <person name="Sherpa N."/>
            <person name="Shi J."/>
            <person name="Smirnov S."/>
            <person name="Smith C."/>
            <person name="Sougnez C."/>
            <person name="Spencer B."/>
            <person name="Stalker J."/>
            <person name="Stange-thomann N."/>
            <person name="Stavropoulos S."/>
            <person name="Stetson K."/>
            <person name="Stone C."/>
            <person name="Stone S."/>
            <person name="Stubbs M."/>
            <person name="Talamas J."/>
            <person name="Tchuinga P."/>
            <person name="Tenzing P."/>
            <person name="Tesfaye S."/>
            <person name="Theodore J."/>
            <person name="Thoulutsang Y."/>
            <person name="Topham K."/>
            <person name="Towey S."/>
            <person name="Tsamla T."/>
            <person name="Tsomo N."/>
            <person name="Vallee D."/>
            <person name="Vassiliev H."/>
            <person name="Venkataraman V."/>
            <person name="Vinson J."/>
            <person name="Vo A."/>
            <person name="Wade C."/>
            <person name="Wang S."/>
            <person name="Wangchuk T."/>
            <person name="Wangdi T."/>
            <person name="Whittaker C."/>
            <person name="Wilkinson J."/>
            <person name="Wu Y."/>
            <person name="Wyman D."/>
            <person name="Yadav S."/>
            <person name="Yang S."/>
            <person name="Yang X."/>
            <person name="Yeager S."/>
            <person name="Yee E."/>
            <person name="Young G."/>
            <person name="Zainoun J."/>
            <person name="Zembeck L."/>
            <person name="Zimmer A."/>
            <person name="Zody M."/>
            <person name="Lander E."/>
        </authorList>
    </citation>
    <scope>NUCLEOTIDE SEQUENCE [LARGE SCALE GENOMIC DNA]</scope>
</reference>
<evidence type="ECO:0000259" key="3">
    <source>
        <dbReference type="PROSITE" id="PS50833"/>
    </source>
</evidence>
<reference evidence="4" key="2">
    <citation type="submission" date="2025-08" db="UniProtKB">
        <authorList>
            <consortium name="Ensembl"/>
        </authorList>
    </citation>
    <scope>IDENTIFICATION</scope>
</reference>
<comment type="subcellular location">
    <subcellularLocation>
        <location evidence="1">Nucleus</location>
        <location evidence="1">Nucleolus</location>
    </subcellularLocation>
</comment>
<dbReference type="Ensembl" id="ENSCSAVT00000010014.1">
    <property type="protein sequence ID" value="ENSCSAVP00000009894.1"/>
    <property type="gene ID" value="ENSCSAVG00000005816.1"/>
</dbReference>
<evidence type="ECO:0000256" key="1">
    <source>
        <dbReference type="ARBA" id="ARBA00004604"/>
    </source>
</evidence>
<reference evidence="4" key="3">
    <citation type="submission" date="2025-09" db="UniProtKB">
        <authorList>
            <consortium name="Ensembl"/>
        </authorList>
    </citation>
    <scope>IDENTIFICATION</scope>
</reference>
<evidence type="ECO:0000256" key="2">
    <source>
        <dbReference type="SAM" id="MobiDB-lite"/>
    </source>
</evidence>
<evidence type="ECO:0000313" key="5">
    <source>
        <dbReference type="Proteomes" id="UP000007875"/>
    </source>
</evidence>
<dbReference type="GO" id="GO:0030687">
    <property type="term" value="C:preribosome, large subunit precursor"/>
    <property type="evidence" value="ECO:0007669"/>
    <property type="project" value="TreeGrafter"/>
</dbReference>
<dbReference type="FunCoup" id="H2YX33">
    <property type="interactions" value="468"/>
</dbReference>
<proteinExistence type="predicted"/>
<dbReference type="SMART" id="SM00879">
    <property type="entry name" value="Brix"/>
    <property type="match status" value="1"/>
</dbReference>
<sequence length="453" mass="51715">MGKKLGRAKKKSKLNAKLEDAEVTKAPHTFVFPRGHVGSNVQQLVTDMRRVMEPFTASKLKVRKKNVLKDFVSVAGPLGVSHFISFSKTTNGVNMRIARLPKGPAMHFKVLKYSLSKDIISMLKRPKSAQGQYRTAPLLVLNEFKTKESNEKIPDLDSVNPQKLCATMLQNMFPSINIHKVNLNHVQRCVLFNCVDNNRIEFRHYNINVKPIGMSRRIKKIVTQQNVPNLGKFADVSEYLTNKGDGSASESEVELDDQNNEVELPQKMVGAGNMKNHQSAIRLTELGPRMMLELFKVEEGMHDGEVLYHSFIEKTEEEKTITRIAREKKKSAKALRKKQQDINIKKKEEEKLENKKRSIAGMKRKADEDPDDDKQYYRDEVGSDPEEDLSPPKKFRKNRPSNFKSKNEKSTANKFKSKSSLKRGMPQRNVSSKSKNSKKFVSTQRKTGATRRK</sequence>
<protein>
    <recommendedName>
        <fullName evidence="3">Brix domain-containing protein</fullName>
    </recommendedName>
</protein>
<dbReference type="Proteomes" id="UP000007875">
    <property type="component" value="Unassembled WGS sequence"/>
</dbReference>
<name>H2YX33_CIOSA</name>